<dbReference type="InterPro" id="IPR052155">
    <property type="entry name" value="Biofilm_reg_signaling"/>
</dbReference>
<feature type="transmembrane region" description="Helical" evidence="1">
    <location>
        <begin position="99"/>
        <end position="120"/>
    </location>
</feature>
<dbReference type="SUPFAM" id="SSF55073">
    <property type="entry name" value="Nucleotide cyclase"/>
    <property type="match status" value="1"/>
</dbReference>
<dbReference type="CDD" id="cd01948">
    <property type="entry name" value="EAL"/>
    <property type="match status" value="1"/>
</dbReference>
<feature type="domain" description="EAL" evidence="2">
    <location>
        <begin position="519"/>
        <end position="775"/>
    </location>
</feature>
<dbReference type="Pfam" id="PF00563">
    <property type="entry name" value="EAL"/>
    <property type="match status" value="1"/>
</dbReference>
<proteinExistence type="predicted"/>
<keyword evidence="1" id="KW-0812">Transmembrane</keyword>
<dbReference type="PANTHER" id="PTHR44757:SF2">
    <property type="entry name" value="BIOFILM ARCHITECTURE MAINTENANCE PROTEIN MBAA"/>
    <property type="match status" value="1"/>
</dbReference>
<gene>
    <name evidence="4" type="ORF">Pme01_52510</name>
</gene>
<dbReference type="EMBL" id="BOON01000055">
    <property type="protein sequence ID" value="GII25654.1"/>
    <property type="molecule type" value="Genomic_DNA"/>
</dbReference>
<dbReference type="Pfam" id="PF00990">
    <property type="entry name" value="GGDEF"/>
    <property type="match status" value="1"/>
</dbReference>
<dbReference type="CDD" id="cd01949">
    <property type="entry name" value="GGDEF"/>
    <property type="match status" value="1"/>
</dbReference>
<dbReference type="PROSITE" id="PS50883">
    <property type="entry name" value="EAL"/>
    <property type="match status" value="1"/>
</dbReference>
<dbReference type="SMART" id="SM00052">
    <property type="entry name" value="EAL"/>
    <property type="match status" value="1"/>
</dbReference>
<feature type="transmembrane region" description="Helical" evidence="1">
    <location>
        <begin position="68"/>
        <end position="87"/>
    </location>
</feature>
<feature type="transmembrane region" description="Helical" evidence="1">
    <location>
        <begin position="132"/>
        <end position="150"/>
    </location>
</feature>
<organism evidence="4 5">
    <name type="scientific">Planosporangium mesophilum</name>
    <dbReference type="NCBI Taxonomy" id="689768"/>
    <lineage>
        <taxon>Bacteria</taxon>
        <taxon>Bacillati</taxon>
        <taxon>Actinomycetota</taxon>
        <taxon>Actinomycetes</taxon>
        <taxon>Micromonosporales</taxon>
        <taxon>Micromonosporaceae</taxon>
        <taxon>Planosporangium</taxon>
    </lineage>
</organism>
<dbReference type="NCBIfam" id="TIGR00254">
    <property type="entry name" value="GGDEF"/>
    <property type="match status" value="1"/>
</dbReference>
<comment type="caution">
    <text evidence="4">The sequence shown here is derived from an EMBL/GenBank/DDBJ whole genome shotgun (WGS) entry which is preliminary data.</text>
</comment>
<name>A0A8J3X3N1_9ACTN</name>
<sequence length="793" mass="84402">MSGSDAPESYNAAWRPLMSWYLLAVAVLGAGVTVSPARYTGALYTVVEFVGLAAVLVGLRRYRPEPSLAWRLLAVALVVSGVTHVIWWQLKVHGVTDKLVGDALALLSNPLMALGLAALVRQRQGRSRWEGLLDAGVVSAGLAAVAWVLFVQRGLHHQMQGAQLGVTVTRLLLDLVVLVMAVRLLLTARVRTAAFALLLAAFGALLAADGATLLHVQDIYGHPAAHTGWHLWGLLLGAAALHPSMARTTGLSEHNEAVPTRGRLAMFTVSAFVGSVLTVYAAANTDDGHWIELLIVAAIAASLSVLAIVRLSMVAAVAHRRATDLDGHAVRLGQALEEQAALQRQLSHRALHDPLTGLANRMLLQERLDRALAGRGAGNAPGLLLLDLDRFKDVNDTYGHPVGDELLIHVAQRLHHHVAASDTVARLGGDEFAVLLADTTAVGLASTGGRIVEALQAPFVVSGRELYVTTSVGVLPLDGTTGAAEALRDADLALYAAKGAGKNCVVAYEPRMRADRLNLTRLAAGLRHAIGRRELALHYQPVVELASGAVIGVEALLRWTPETGAVPPTTFIPIAEETGLIVPIGTWVLQQACRDAVSWHRYHDTVLTVNVSARQLREPDFPQTVLDTLRDSGLPPSALILEITETALLAVGAVETRRVIARLEELRRHGIRIAVDDFGTGYSSLSYLRHLPVDILKIDRAFTPDSDGDSAENAAFTRAILQLGRTLDLNTIAEGVETAGQARLLQEMECQLAQGYHFARPMPATALAQLLAGSPAGTSPGSAHPPTVGAGTL</sequence>
<feature type="transmembrane region" description="Helical" evidence="1">
    <location>
        <begin position="193"/>
        <end position="214"/>
    </location>
</feature>
<feature type="transmembrane region" description="Helical" evidence="1">
    <location>
        <begin position="41"/>
        <end position="59"/>
    </location>
</feature>
<keyword evidence="1" id="KW-1133">Transmembrane helix</keyword>
<dbReference type="SUPFAM" id="SSF141868">
    <property type="entry name" value="EAL domain-like"/>
    <property type="match status" value="1"/>
</dbReference>
<dbReference type="AlphaFoldDB" id="A0A8J3X3N1"/>
<dbReference type="FunFam" id="3.30.70.270:FF:000001">
    <property type="entry name" value="Diguanylate cyclase domain protein"/>
    <property type="match status" value="1"/>
</dbReference>
<dbReference type="PANTHER" id="PTHR44757">
    <property type="entry name" value="DIGUANYLATE CYCLASE DGCP"/>
    <property type="match status" value="1"/>
</dbReference>
<dbReference type="PROSITE" id="PS50887">
    <property type="entry name" value="GGDEF"/>
    <property type="match status" value="1"/>
</dbReference>
<reference evidence="4" key="1">
    <citation type="submission" date="2021-01" db="EMBL/GenBank/DDBJ databases">
        <title>Whole genome shotgun sequence of Planosporangium mesophilum NBRC 109066.</title>
        <authorList>
            <person name="Komaki H."/>
            <person name="Tamura T."/>
        </authorList>
    </citation>
    <scope>NUCLEOTIDE SEQUENCE</scope>
    <source>
        <strain evidence="4">NBRC 109066</strain>
    </source>
</reference>
<dbReference type="RefSeq" id="WP_168118180.1">
    <property type="nucleotide sequence ID" value="NZ_BOON01000055.1"/>
</dbReference>
<feature type="transmembrane region" description="Helical" evidence="1">
    <location>
        <begin position="289"/>
        <end position="311"/>
    </location>
</feature>
<dbReference type="InterPro" id="IPR035919">
    <property type="entry name" value="EAL_sf"/>
</dbReference>
<feature type="domain" description="GGDEF" evidence="3">
    <location>
        <begin position="379"/>
        <end position="510"/>
    </location>
</feature>
<evidence type="ECO:0000259" key="2">
    <source>
        <dbReference type="PROSITE" id="PS50883"/>
    </source>
</evidence>
<dbReference type="Gene3D" id="3.20.20.450">
    <property type="entry name" value="EAL domain"/>
    <property type="match status" value="1"/>
</dbReference>
<evidence type="ECO:0000313" key="4">
    <source>
        <dbReference type="EMBL" id="GII25654.1"/>
    </source>
</evidence>
<feature type="transmembrane region" description="Helical" evidence="1">
    <location>
        <begin position="264"/>
        <end position="283"/>
    </location>
</feature>
<accession>A0A8J3X3N1</accession>
<dbReference type="SMART" id="SM00267">
    <property type="entry name" value="GGDEF"/>
    <property type="match status" value="1"/>
</dbReference>
<evidence type="ECO:0000256" key="1">
    <source>
        <dbReference type="SAM" id="Phobius"/>
    </source>
</evidence>
<protein>
    <recommendedName>
        <fullName evidence="6">GGDEF-domain containing protein</fullName>
    </recommendedName>
</protein>
<evidence type="ECO:0000313" key="5">
    <source>
        <dbReference type="Proteomes" id="UP000599074"/>
    </source>
</evidence>
<dbReference type="InterPro" id="IPR001633">
    <property type="entry name" value="EAL_dom"/>
</dbReference>
<dbReference type="Gene3D" id="3.30.70.270">
    <property type="match status" value="1"/>
</dbReference>
<dbReference type="InterPro" id="IPR029787">
    <property type="entry name" value="Nucleotide_cyclase"/>
</dbReference>
<evidence type="ECO:0008006" key="6">
    <source>
        <dbReference type="Google" id="ProtNLM"/>
    </source>
</evidence>
<feature type="transmembrane region" description="Helical" evidence="1">
    <location>
        <begin position="12"/>
        <end position="35"/>
    </location>
</feature>
<keyword evidence="1" id="KW-0472">Membrane</keyword>
<keyword evidence="5" id="KW-1185">Reference proteome</keyword>
<feature type="transmembrane region" description="Helical" evidence="1">
    <location>
        <begin position="162"/>
        <end position="186"/>
    </location>
</feature>
<evidence type="ECO:0000259" key="3">
    <source>
        <dbReference type="PROSITE" id="PS50887"/>
    </source>
</evidence>
<dbReference type="Proteomes" id="UP000599074">
    <property type="component" value="Unassembled WGS sequence"/>
</dbReference>
<dbReference type="InterPro" id="IPR000160">
    <property type="entry name" value="GGDEF_dom"/>
</dbReference>
<dbReference type="InterPro" id="IPR043128">
    <property type="entry name" value="Rev_trsase/Diguanyl_cyclase"/>
</dbReference>